<dbReference type="AlphaFoldDB" id="A0A5J5CCK4"/>
<evidence type="ECO:0000313" key="1">
    <source>
        <dbReference type="EMBL" id="KAA8578873.1"/>
    </source>
</evidence>
<evidence type="ECO:0008006" key="3">
    <source>
        <dbReference type="Google" id="ProtNLM"/>
    </source>
</evidence>
<dbReference type="Proteomes" id="UP000327493">
    <property type="component" value="Unassembled WGS sequence"/>
</dbReference>
<sequence length="44" mass="4806">MGVNLTLVKWIQGFLTGRQQYARAGHSQSRTIMNTGVPQGCVLS</sequence>
<proteinExistence type="predicted"/>
<comment type="caution">
    <text evidence="1">The sequence shown here is derived from an EMBL/GenBank/DDBJ whole genome shotgun (WGS) entry which is preliminary data.</text>
</comment>
<reference evidence="1 2" key="1">
    <citation type="submission" date="2019-08" db="EMBL/GenBank/DDBJ databases">
        <title>A chromosome-level genome assembly, high-density linkage maps, and genome scans reveal the genomic architecture of hybrid incompatibilities underlying speciation via character displacement in darters (Percidae: Etheostominae).</title>
        <authorList>
            <person name="Moran R.L."/>
            <person name="Catchen J.M."/>
            <person name="Fuller R.C."/>
        </authorList>
    </citation>
    <scope>NUCLEOTIDE SEQUENCE [LARGE SCALE GENOMIC DNA]</scope>
    <source>
        <strain evidence="1">EspeVRDwgs_2016</strain>
        <tissue evidence="1">Muscle</tissue>
    </source>
</reference>
<evidence type="ECO:0000313" key="2">
    <source>
        <dbReference type="Proteomes" id="UP000327493"/>
    </source>
</evidence>
<accession>A0A5J5CCK4</accession>
<organism evidence="1 2">
    <name type="scientific">Etheostoma spectabile</name>
    <name type="common">orangethroat darter</name>
    <dbReference type="NCBI Taxonomy" id="54343"/>
    <lineage>
        <taxon>Eukaryota</taxon>
        <taxon>Metazoa</taxon>
        <taxon>Chordata</taxon>
        <taxon>Craniata</taxon>
        <taxon>Vertebrata</taxon>
        <taxon>Euteleostomi</taxon>
        <taxon>Actinopterygii</taxon>
        <taxon>Neopterygii</taxon>
        <taxon>Teleostei</taxon>
        <taxon>Neoteleostei</taxon>
        <taxon>Acanthomorphata</taxon>
        <taxon>Eupercaria</taxon>
        <taxon>Perciformes</taxon>
        <taxon>Percoidei</taxon>
        <taxon>Percidae</taxon>
        <taxon>Etheostomatinae</taxon>
        <taxon>Etheostoma</taxon>
    </lineage>
</organism>
<feature type="non-terminal residue" evidence="1">
    <location>
        <position position="44"/>
    </location>
</feature>
<gene>
    <name evidence="1" type="ORF">FQN60_005408</name>
</gene>
<protein>
    <recommendedName>
        <fullName evidence="3">Reverse transcriptase domain-containing protein</fullName>
    </recommendedName>
</protein>
<keyword evidence="2" id="KW-1185">Reference proteome</keyword>
<dbReference type="EMBL" id="VOFY01000071">
    <property type="protein sequence ID" value="KAA8578873.1"/>
    <property type="molecule type" value="Genomic_DNA"/>
</dbReference>
<name>A0A5J5CCK4_9PERO</name>